<name>C0CVR2_9FIRM</name>
<comment type="caution">
    <text evidence="2">The sequence shown here is derived from an EMBL/GenBank/DDBJ whole genome shotgun (WGS) entry which is preliminary data.</text>
</comment>
<dbReference type="EMBL" id="ACCJ01000046">
    <property type="protein sequence ID" value="EEG56873.1"/>
    <property type="molecule type" value="Genomic_DNA"/>
</dbReference>
<evidence type="ECO:0000313" key="2">
    <source>
        <dbReference type="EMBL" id="EEG56873.1"/>
    </source>
</evidence>
<reference evidence="2 3" key="1">
    <citation type="submission" date="2009-01" db="EMBL/GenBank/DDBJ databases">
        <authorList>
            <person name="Fulton L."/>
            <person name="Clifton S."/>
            <person name="Fulton B."/>
            <person name="Xu J."/>
            <person name="Minx P."/>
            <person name="Pepin K.H."/>
            <person name="Johnson M."/>
            <person name="Bhonagiri V."/>
            <person name="Nash W.E."/>
            <person name="Mardis E.R."/>
            <person name="Wilson R.K."/>
        </authorList>
    </citation>
    <scope>NUCLEOTIDE SEQUENCE [LARGE SCALE GENOMIC DNA]</scope>
    <source>
        <strain evidence="2 3">DSM 15981</strain>
    </source>
</reference>
<proteinExistence type="predicted"/>
<reference evidence="2 3" key="2">
    <citation type="submission" date="2009-02" db="EMBL/GenBank/DDBJ databases">
        <title>Draft genome sequence of Clostridium asparagiforme (DSM 15981).</title>
        <authorList>
            <person name="Sudarsanam P."/>
            <person name="Ley R."/>
            <person name="Guruge J."/>
            <person name="Turnbaugh P.J."/>
            <person name="Mahowald M."/>
            <person name="Liep D."/>
            <person name="Gordon J."/>
        </authorList>
    </citation>
    <scope>NUCLEOTIDE SEQUENCE [LARGE SCALE GENOMIC DNA]</scope>
    <source>
        <strain evidence="2 3">DSM 15981</strain>
    </source>
</reference>
<dbReference type="AlphaFoldDB" id="C0CVR2"/>
<sequence>MWFFWLWVGGGGKIGVADDGNGLSKIIFQLDVMKFIVITLSIFVSNLFLIRRRIFLPSSIFESYAFWVAVCSYMSPDQYILMKEI</sequence>
<dbReference type="Proteomes" id="UP000004756">
    <property type="component" value="Unassembled WGS sequence"/>
</dbReference>
<keyword evidence="1" id="KW-0472">Membrane</keyword>
<protein>
    <submittedName>
        <fullName evidence="2">Uncharacterized protein</fullName>
    </submittedName>
</protein>
<gene>
    <name evidence="2" type="ORF">CLOSTASPAR_01065</name>
</gene>
<keyword evidence="3" id="KW-1185">Reference proteome</keyword>
<evidence type="ECO:0000256" key="1">
    <source>
        <dbReference type="SAM" id="Phobius"/>
    </source>
</evidence>
<dbReference type="HOGENOM" id="CLU_2506781_0_0_9"/>
<feature type="transmembrane region" description="Helical" evidence="1">
    <location>
        <begin position="32"/>
        <end position="50"/>
    </location>
</feature>
<evidence type="ECO:0000313" key="3">
    <source>
        <dbReference type="Proteomes" id="UP000004756"/>
    </source>
</evidence>
<accession>C0CVR2</accession>
<keyword evidence="1" id="KW-0812">Transmembrane</keyword>
<keyword evidence="1" id="KW-1133">Transmembrane helix</keyword>
<organism evidence="2 3">
    <name type="scientific">[Clostridium] asparagiforme DSM 15981</name>
    <dbReference type="NCBI Taxonomy" id="518636"/>
    <lineage>
        <taxon>Bacteria</taxon>
        <taxon>Bacillati</taxon>
        <taxon>Bacillota</taxon>
        <taxon>Clostridia</taxon>
        <taxon>Lachnospirales</taxon>
        <taxon>Lachnospiraceae</taxon>
        <taxon>Enterocloster</taxon>
    </lineage>
</organism>